<name>A0A5Q0BFI6_9GAMM</name>
<dbReference type="RefSeq" id="WP_153248630.1">
    <property type="nucleotide sequence ID" value="NZ_CP044205.1"/>
</dbReference>
<dbReference type="Pfam" id="PF03695">
    <property type="entry name" value="UPF0149"/>
    <property type="match status" value="1"/>
</dbReference>
<dbReference type="InterPro" id="IPR011978">
    <property type="entry name" value="YgfB-like"/>
</dbReference>
<reference evidence="1 2" key="1">
    <citation type="submission" date="2019-09" db="EMBL/GenBank/DDBJ databases">
        <title>Ecophysiology of the spiral-shaped methanotroph Methylospira mobilis as revealed by the complete genome sequence.</title>
        <authorList>
            <person name="Oshkin I.Y."/>
            <person name="Dedysh S.N."/>
            <person name="Miroshnikov K."/>
            <person name="Danilova O.V."/>
            <person name="Hakobyan A."/>
            <person name="Liesack W."/>
        </authorList>
    </citation>
    <scope>NUCLEOTIDE SEQUENCE [LARGE SCALE GENOMIC DNA]</scope>
    <source>
        <strain evidence="1 2">Shm1</strain>
    </source>
</reference>
<organism evidence="1 2">
    <name type="scientific">Candidatus Methylospira mobilis</name>
    <dbReference type="NCBI Taxonomy" id="1808979"/>
    <lineage>
        <taxon>Bacteria</taxon>
        <taxon>Pseudomonadati</taxon>
        <taxon>Pseudomonadota</taxon>
        <taxon>Gammaproteobacteria</taxon>
        <taxon>Methylococcales</taxon>
        <taxon>Methylococcaceae</taxon>
        <taxon>Candidatus Methylospira</taxon>
    </lineage>
</organism>
<dbReference type="SUPFAM" id="SSF101327">
    <property type="entry name" value="YgfB-like"/>
    <property type="match status" value="1"/>
</dbReference>
<keyword evidence="2" id="KW-1185">Reference proteome</keyword>
<dbReference type="EMBL" id="CP044205">
    <property type="protein sequence ID" value="QFY42635.1"/>
    <property type="molecule type" value="Genomic_DNA"/>
</dbReference>
<dbReference type="OrthoDB" id="570299at2"/>
<protein>
    <submittedName>
        <fullName evidence="1">YecA family protein</fullName>
    </submittedName>
</protein>
<dbReference type="FunCoup" id="A0A5Q0BFI6">
    <property type="interactions" value="28"/>
</dbReference>
<gene>
    <name evidence="1" type="ORF">F6R98_08375</name>
</gene>
<dbReference type="AlphaFoldDB" id="A0A5Q0BFI6"/>
<dbReference type="KEGG" id="mmob:F6R98_08375"/>
<dbReference type="NCBIfam" id="TIGR02292">
    <property type="entry name" value="ygfB_yecA"/>
    <property type="match status" value="1"/>
</dbReference>
<evidence type="ECO:0000313" key="1">
    <source>
        <dbReference type="EMBL" id="QFY42635.1"/>
    </source>
</evidence>
<accession>A0A5Q0BFI6</accession>
<evidence type="ECO:0000313" key="2">
    <source>
        <dbReference type="Proteomes" id="UP000325755"/>
    </source>
</evidence>
<proteinExistence type="predicted"/>
<dbReference type="Gene3D" id="1.20.120.740">
    <property type="entry name" value="YgfB uncharacterised protein family UPF0149, PF03695"/>
    <property type="match status" value="1"/>
</dbReference>
<dbReference type="InterPro" id="IPR036255">
    <property type="entry name" value="YgfB-like_sf"/>
</dbReference>
<sequence length="201" mass="22580">MNNQSEFTDADLAELEDFFSSEALPESCMYFSMLDGFLAAVKLLPFELELEKCLPWIWDVDSGNARPPFDNEEEQARITALIERYADSIRAQIDEQDYAPMLDVILHSDLSEYYDAGGWCDGFLIGTQLAPDLWDTVFAEEAEALAPLLLLGTEEGEQILSESENAREAALAACEELPDMVEWLAAYFQRPPAEDGSIHRP</sequence>
<dbReference type="InParanoid" id="A0A5Q0BFI6"/>
<dbReference type="Proteomes" id="UP000325755">
    <property type="component" value="Chromosome"/>
</dbReference>